<dbReference type="NCBIfam" id="TIGR00726">
    <property type="entry name" value="peptidoglycan editing factor PgeF"/>
    <property type="match status" value="1"/>
</dbReference>
<comment type="catalytic activity">
    <reaction evidence="9">
        <text>adenosine + phosphate = alpha-D-ribose 1-phosphate + adenine</text>
        <dbReference type="Rhea" id="RHEA:27642"/>
        <dbReference type="ChEBI" id="CHEBI:16335"/>
        <dbReference type="ChEBI" id="CHEBI:16708"/>
        <dbReference type="ChEBI" id="CHEBI:43474"/>
        <dbReference type="ChEBI" id="CHEBI:57720"/>
        <dbReference type="EC" id="2.4.2.1"/>
    </reaction>
    <physiologicalReaction direction="left-to-right" evidence="9">
        <dbReference type="Rhea" id="RHEA:27643"/>
    </physiologicalReaction>
</comment>
<proteinExistence type="inferred from homology"/>
<comment type="similarity">
    <text evidence="3 11">Belongs to the purine nucleoside phosphorylase YfiH/LACC1 family.</text>
</comment>
<comment type="catalytic activity">
    <reaction evidence="1">
        <text>inosine + phosphate = alpha-D-ribose 1-phosphate + hypoxanthine</text>
        <dbReference type="Rhea" id="RHEA:27646"/>
        <dbReference type="ChEBI" id="CHEBI:17368"/>
        <dbReference type="ChEBI" id="CHEBI:17596"/>
        <dbReference type="ChEBI" id="CHEBI:43474"/>
        <dbReference type="ChEBI" id="CHEBI:57720"/>
        <dbReference type="EC" id="2.4.2.1"/>
    </reaction>
    <physiologicalReaction direction="left-to-right" evidence="1">
        <dbReference type="Rhea" id="RHEA:27647"/>
    </physiologicalReaction>
</comment>
<evidence type="ECO:0000256" key="5">
    <source>
        <dbReference type="ARBA" id="ARBA00022723"/>
    </source>
</evidence>
<evidence type="ECO:0000256" key="8">
    <source>
        <dbReference type="ARBA" id="ARBA00047989"/>
    </source>
</evidence>
<dbReference type="Gene3D" id="3.60.140.10">
    <property type="entry name" value="CNF1/YfiH-like putative cysteine hydrolases"/>
    <property type="match status" value="1"/>
</dbReference>
<evidence type="ECO:0000313" key="12">
    <source>
        <dbReference type="EMBL" id="GIM27897.1"/>
    </source>
</evidence>
<dbReference type="SUPFAM" id="SSF64438">
    <property type="entry name" value="CNF1/YfiH-like putative cysteine hydrolases"/>
    <property type="match status" value="1"/>
</dbReference>
<comment type="catalytic activity">
    <reaction evidence="10">
        <text>S-methyl-5'-thioadenosine + phosphate = 5-(methylsulfanyl)-alpha-D-ribose 1-phosphate + adenine</text>
        <dbReference type="Rhea" id="RHEA:11852"/>
        <dbReference type="ChEBI" id="CHEBI:16708"/>
        <dbReference type="ChEBI" id="CHEBI:17509"/>
        <dbReference type="ChEBI" id="CHEBI:43474"/>
        <dbReference type="ChEBI" id="CHEBI:58533"/>
        <dbReference type="EC" id="2.4.2.28"/>
    </reaction>
    <physiologicalReaction direction="left-to-right" evidence="10">
        <dbReference type="Rhea" id="RHEA:11853"/>
    </physiologicalReaction>
</comment>
<comment type="catalytic activity">
    <reaction evidence="8">
        <text>adenosine + H2O + H(+) = inosine + NH4(+)</text>
        <dbReference type="Rhea" id="RHEA:24408"/>
        <dbReference type="ChEBI" id="CHEBI:15377"/>
        <dbReference type="ChEBI" id="CHEBI:15378"/>
        <dbReference type="ChEBI" id="CHEBI:16335"/>
        <dbReference type="ChEBI" id="CHEBI:17596"/>
        <dbReference type="ChEBI" id="CHEBI:28938"/>
        <dbReference type="EC" id="3.5.4.4"/>
    </reaction>
    <physiologicalReaction direction="left-to-right" evidence="8">
        <dbReference type="Rhea" id="RHEA:24409"/>
    </physiologicalReaction>
</comment>
<accession>A0A919RWS3</accession>
<dbReference type="Pfam" id="PF02578">
    <property type="entry name" value="Cu-oxidase_4"/>
    <property type="match status" value="1"/>
</dbReference>
<comment type="function">
    <text evidence="2">Purine nucleoside enzyme that catalyzes the phosphorolysis of adenosine and inosine nucleosides, yielding D-ribose 1-phosphate and the respective free bases, adenine and hypoxanthine. Also catalyzes the phosphorolysis of S-methyl-5'-thioadenosine into adenine and S-methyl-5-thio-alpha-D-ribose 1-phosphate. Also has adenosine deaminase activity.</text>
</comment>
<keyword evidence="5" id="KW-0479">Metal-binding</keyword>
<evidence type="ECO:0000256" key="2">
    <source>
        <dbReference type="ARBA" id="ARBA00003215"/>
    </source>
</evidence>
<dbReference type="CDD" id="cd16833">
    <property type="entry name" value="YfiH"/>
    <property type="match status" value="1"/>
</dbReference>
<protein>
    <recommendedName>
        <fullName evidence="11">Purine nucleoside phosphorylase</fullName>
    </recommendedName>
</protein>
<sequence length="239" mass="27394">MIIEKEGMRFFHHIDGNFNIIFSTAENNLSFKLGDCGEEKINEVKRVLNLDDVYYLRQIHSSNIIIAEENCAPHGEVEGDAIITNKENIAVGVFTADCVPILLWDKEKGVIASVHSGWRGTFDKITKETVKAMKERYGCLGENIKAYIGPHIMGCCYEVSEELKEKFLKDELYKNIDIFQERNLNLQKCIEAQLIDEGITKEKIYHTNLCTYCSNTAKLHSYRKDNLNSGRLLSFIFIK</sequence>
<gene>
    <name evidence="12" type="ORF">CPJCM30710_05630</name>
</gene>
<evidence type="ECO:0000256" key="9">
    <source>
        <dbReference type="ARBA" id="ARBA00048968"/>
    </source>
</evidence>
<keyword evidence="7" id="KW-0862">Zinc</keyword>
<dbReference type="GO" id="GO:0017061">
    <property type="term" value="F:S-methyl-5-thioadenosine phosphorylase activity"/>
    <property type="evidence" value="ECO:0007669"/>
    <property type="project" value="UniProtKB-EC"/>
</dbReference>
<dbReference type="PANTHER" id="PTHR30616:SF2">
    <property type="entry name" value="PURINE NUCLEOSIDE PHOSPHORYLASE LACC1"/>
    <property type="match status" value="1"/>
</dbReference>
<name>A0A919RWS3_9CLOT</name>
<evidence type="ECO:0000256" key="7">
    <source>
        <dbReference type="ARBA" id="ARBA00022833"/>
    </source>
</evidence>
<keyword evidence="6" id="KW-0378">Hydrolase</keyword>
<dbReference type="InterPro" id="IPR011324">
    <property type="entry name" value="Cytotoxic_necrot_fac-like_cat"/>
</dbReference>
<dbReference type="GO" id="GO:0016787">
    <property type="term" value="F:hydrolase activity"/>
    <property type="evidence" value="ECO:0007669"/>
    <property type="project" value="UniProtKB-KW"/>
</dbReference>
<dbReference type="InterPro" id="IPR038371">
    <property type="entry name" value="Cu_polyphenol_OxRdtase_sf"/>
</dbReference>
<evidence type="ECO:0000256" key="3">
    <source>
        <dbReference type="ARBA" id="ARBA00007353"/>
    </source>
</evidence>
<dbReference type="AlphaFoldDB" id="A0A919RWS3"/>
<dbReference type="InterPro" id="IPR003730">
    <property type="entry name" value="Cu_polyphenol_OxRdtase"/>
</dbReference>
<dbReference type="GO" id="GO:0005507">
    <property type="term" value="F:copper ion binding"/>
    <property type="evidence" value="ECO:0007669"/>
    <property type="project" value="TreeGrafter"/>
</dbReference>
<evidence type="ECO:0000256" key="10">
    <source>
        <dbReference type="ARBA" id="ARBA00049893"/>
    </source>
</evidence>
<evidence type="ECO:0000313" key="13">
    <source>
        <dbReference type="Proteomes" id="UP000679179"/>
    </source>
</evidence>
<dbReference type="EMBL" id="BOPZ01000003">
    <property type="protein sequence ID" value="GIM27897.1"/>
    <property type="molecule type" value="Genomic_DNA"/>
</dbReference>
<organism evidence="12 13">
    <name type="scientific">Clostridium polyendosporum</name>
    <dbReference type="NCBI Taxonomy" id="69208"/>
    <lineage>
        <taxon>Bacteria</taxon>
        <taxon>Bacillati</taxon>
        <taxon>Bacillota</taxon>
        <taxon>Clostridia</taxon>
        <taxon>Eubacteriales</taxon>
        <taxon>Clostridiaceae</taxon>
        <taxon>Clostridium</taxon>
    </lineage>
</organism>
<dbReference type="PANTHER" id="PTHR30616">
    <property type="entry name" value="UNCHARACTERIZED PROTEIN YFIH"/>
    <property type="match status" value="1"/>
</dbReference>
<dbReference type="RefSeq" id="WP_246503434.1">
    <property type="nucleotide sequence ID" value="NZ_BOPZ01000003.1"/>
</dbReference>
<keyword evidence="13" id="KW-1185">Reference proteome</keyword>
<keyword evidence="4" id="KW-0808">Transferase</keyword>
<comment type="caution">
    <text evidence="12">The sequence shown here is derived from an EMBL/GenBank/DDBJ whole genome shotgun (WGS) entry which is preliminary data.</text>
</comment>
<evidence type="ECO:0000256" key="4">
    <source>
        <dbReference type="ARBA" id="ARBA00022679"/>
    </source>
</evidence>
<evidence type="ECO:0000256" key="11">
    <source>
        <dbReference type="RuleBase" id="RU361274"/>
    </source>
</evidence>
<evidence type="ECO:0000256" key="6">
    <source>
        <dbReference type="ARBA" id="ARBA00022801"/>
    </source>
</evidence>
<dbReference type="Proteomes" id="UP000679179">
    <property type="component" value="Unassembled WGS sequence"/>
</dbReference>
<reference evidence="12" key="1">
    <citation type="submission" date="2021-03" db="EMBL/GenBank/DDBJ databases">
        <title>Taxonomic study of Clostridium polyendosporum from meadow-gley soil under rice.</title>
        <authorList>
            <person name="Kobayashi H."/>
            <person name="Tanizawa Y."/>
            <person name="Yagura M."/>
        </authorList>
    </citation>
    <scope>NUCLEOTIDE SEQUENCE</scope>
    <source>
        <strain evidence="12">JCM 30710</strain>
    </source>
</reference>
<evidence type="ECO:0000256" key="1">
    <source>
        <dbReference type="ARBA" id="ARBA00000553"/>
    </source>
</evidence>